<keyword evidence="4" id="KW-0813">Transport</keyword>
<evidence type="ECO:0000256" key="2">
    <source>
        <dbReference type="SAM" id="Phobius"/>
    </source>
</evidence>
<keyword evidence="4" id="KW-0407">Ion channel</keyword>
<organism evidence="4 5">
    <name type="scientific">Aquabacterium lacunae</name>
    <dbReference type="NCBI Taxonomy" id="2528630"/>
    <lineage>
        <taxon>Bacteria</taxon>
        <taxon>Pseudomonadati</taxon>
        <taxon>Pseudomonadota</taxon>
        <taxon>Betaproteobacteria</taxon>
        <taxon>Burkholderiales</taxon>
        <taxon>Aquabacterium</taxon>
    </lineage>
</organism>
<keyword evidence="5" id="KW-1185">Reference proteome</keyword>
<dbReference type="EMBL" id="SIXI01000003">
    <property type="protein sequence ID" value="TBO31542.1"/>
    <property type="molecule type" value="Genomic_DNA"/>
</dbReference>
<feature type="transmembrane region" description="Helical" evidence="2">
    <location>
        <begin position="7"/>
        <end position="24"/>
    </location>
</feature>
<dbReference type="Proteomes" id="UP000292120">
    <property type="component" value="Unassembled WGS sequence"/>
</dbReference>
<sequence length="150" mass="16097">MALVQMLAFGALVLVACGVGYWVFDPAIETLEDGVWLAFTTAATVGYGDIVPTSTTARIFSVIVVLLGFAILSMVTARIAAKMVGTQERRIEQEILHDLHAEMKLLRNELAEVKARLPQAPAHGAPLSREAPRSPEVLASPVHPDLSSGH</sequence>
<feature type="domain" description="Potassium channel" evidence="3">
    <location>
        <begin position="12"/>
        <end position="83"/>
    </location>
</feature>
<dbReference type="Gene3D" id="1.10.287.70">
    <property type="match status" value="1"/>
</dbReference>
<protein>
    <submittedName>
        <fullName evidence="4">Two pore domain potassium channel family protein</fullName>
    </submittedName>
</protein>
<proteinExistence type="predicted"/>
<comment type="caution">
    <text evidence="4">The sequence shown here is derived from an EMBL/GenBank/DDBJ whole genome shotgun (WGS) entry which is preliminary data.</text>
</comment>
<dbReference type="InterPro" id="IPR013099">
    <property type="entry name" value="K_chnl_dom"/>
</dbReference>
<keyword evidence="2" id="KW-0472">Membrane</keyword>
<keyword evidence="2" id="KW-1133">Transmembrane helix</keyword>
<evidence type="ECO:0000313" key="5">
    <source>
        <dbReference type="Proteomes" id="UP000292120"/>
    </source>
</evidence>
<gene>
    <name evidence="4" type="ORF">EYS42_09055</name>
</gene>
<keyword evidence="4" id="KW-0406">Ion transport</keyword>
<dbReference type="OrthoDB" id="9799090at2"/>
<feature type="transmembrane region" description="Helical" evidence="2">
    <location>
        <begin position="59"/>
        <end position="81"/>
    </location>
</feature>
<evidence type="ECO:0000259" key="3">
    <source>
        <dbReference type="Pfam" id="PF07885"/>
    </source>
</evidence>
<name>A0A4Q9H4L7_9BURK</name>
<feature type="region of interest" description="Disordered" evidence="1">
    <location>
        <begin position="121"/>
        <end position="150"/>
    </location>
</feature>
<dbReference type="Pfam" id="PF07885">
    <property type="entry name" value="Ion_trans_2"/>
    <property type="match status" value="1"/>
</dbReference>
<dbReference type="SUPFAM" id="SSF81324">
    <property type="entry name" value="Voltage-gated potassium channels"/>
    <property type="match status" value="1"/>
</dbReference>
<keyword evidence="2" id="KW-0812">Transmembrane</keyword>
<dbReference type="GO" id="GO:0034220">
    <property type="term" value="P:monoatomic ion transmembrane transport"/>
    <property type="evidence" value="ECO:0007669"/>
    <property type="project" value="UniProtKB-KW"/>
</dbReference>
<evidence type="ECO:0000256" key="1">
    <source>
        <dbReference type="SAM" id="MobiDB-lite"/>
    </source>
</evidence>
<reference evidence="4 5" key="1">
    <citation type="submission" date="2019-02" db="EMBL/GenBank/DDBJ databases">
        <title>Aquabacterium sp. strain KMB7.</title>
        <authorList>
            <person name="Chen W.-M."/>
        </authorList>
    </citation>
    <scope>NUCLEOTIDE SEQUENCE [LARGE SCALE GENOMIC DNA]</scope>
    <source>
        <strain evidence="4 5">KMB7</strain>
    </source>
</reference>
<evidence type="ECO:0000313" key="4">
    <source>
        <dbReference type="EMBL" id="TBO31542.1"/>
    </source>
</evidence>
<accession>A0A4Q9H4L7</accession>
<dbReference type="AlphaFoldDB" id="A0A4Q9H4L7"/>